<evidence type="ECO:0000313" key="4">
    <source>
        <dbReference type="RefSeq" id="XP_026733867.1"/>
    </source>
</evidence>
<dbReference type="SUPFAM" id="SSF56112">
    <property type="entry name" value="Protein kinase-like (PK-like)"/>
    <property type="match status" value="1"/>
</dbReference>
<dbReference type="AlphaFoldDB" id="A0A7E5VZW0"/>
<dbReference type="Gene3D" id="3.90.1200.10">
    <property type="match status" value="1"/>
</dbReference>
<evidence type="ECO:0000313" key="2">
    <source>
        <dbReference type="Proteomes" id="UP000322000"/>
    </source>
</evidence>
<dbReference type="InterPro" id="IPR015897">
    <property type="entry name" value="CHK_kinase-like"/>
</dbReference>
<evidence type="ECO:0000313" key="6">
    <source>
        <dbReference type="RefSeq" id="XP_026733870.1"/>
    </source>
</evidence>
<reference evidence="3 4" key="1">
    <citation type="submission" date="2025-04" db="UniProtKB">
        <authorList>
            <consortium name="RefSeq"/>
        </authorList>
    </citation>
    <scope>IDENTIFICATION</scope>
</reference>
<proteinExistence type="predicted"/>
<dbReference type="SMART" id="SM00587">
    <property type="entry name" value="CHK"/>
    <property type="match status" value="1"/>
</dbReference>
<dbReference type="RefSeq" id="XP_026733866.1">
    <property type="nucleotide sequence ID" value="XM_026878065.1"/>
</dbReference>
<sequence length="395" mass="46319">MEANYSKENGLPESLKDSINNIAKRENFISYEIICKNISPKGGSYMGVLYQVDIKGKTAEGAKEVNIFVKNKVEKDEMKIYSVSEVFHREMFTYKELLTLFVELQDEANIPEIERYNIVKCYEETNSRSIILENLVKQGFKVYNRMETISVEYAKLCVQQLAKFHALSFVIQEKRPNFFREKVVSLNQPYVFEEDWYGFVKNISYYSISCLDPEVQKSFKEKILKKVDDYPKYMSDVSGVKTLCHGDYKHNNIMAKEVDGKLVKVIPIDFQILHYGCPVLDFVYLIFNGTDQEFRRKHLSALKTLYYQSVKDLLDYFKMDIEKIFPEAEFEKVFKEKLDFGLMINMFYVPFLFAIEDDAPDVTNQSLSSLSFKVDSRFTERLRGVVDDFINWGYL</sequence>
<dbReference type="KEGG" id="tnl:113498129"/>
<dbReference type="RefSeq" id="XP_026733869.1">
    <property type="nucleotide sequence ID" value="XM_026878068.1"/>
</dbReference>
<evidence type="ECO:0000259" key="1">
    <source>
        <dbReference type="SMART" id="SM00587"/>
    </source>
</evidence>
<dbReference type="PANTHER" id="PTHR11012">
    <property type="entry name" value="PROTEIN KINASE-LIKE DOMAIN-CONTAINING"/>
    <property type="match status" value="1"/>
</dbReference>
<evidence type="ECO:0000313" key="3">
    <source>
        <dbReference type="RefSeq" id="XP_026733866.1"/>
    </source>
</evidence>
<protein>
    <submittedName>
        <fullName evidence="3 4">Uncharacterized protein LOC113498129 isoform X1</fullName>
    </submittedName>
</protein>
<dbReference type="Proteomes" id="UP000322000">
    <property type="component" value="Chromosome 10"/>
</dbReference>
<feature type="domain" description="CHK kinase-like" evidence="1">
    <location>
        <begin position="130"/>
        <end position="316"/>
    </location>
</feature>
<dbReference type="InterPro" id="IPR004119">
    <property type="entry name" value="EcKL"/>
</dbReference>
<name>A0A7E5VZW0_TRINI</name>
<dbReference type="PANTHER" id="PTHR11012:SF54">
    <property type="entry name" value="CHK KINASE-LIKE DOMAIN-CONTAINING PROTEIN"/>
    <property type="match status" value="1"/>
</dbReference>
<dbReference type="RefSeq" id="XP_026733867.1">
    <property type="nucleotide sequence ID" value="XM_026878066.1"/>
</dbReference>
<dbReference type="RefSeq" id="XP_026733870.1">
    <property type="nucleotide sequence ID" value="XM_026878069.1"/>
</dbReference>
<keyword evidence="2" id="KW-1185">Reference proteome</keyword>
<accession>A0A7E5VZW0</accession>
<gene>
    <name evidence="3 4 5 6" type="primary">LOC113498129</name>
</gene>
<dbReference type="GeneID" id="113498129"/>
<dbReference type="OrthoDB" id="191037at2759"/>
<dbReference type="InterPro" id="IPR011009">
    <property type="entry name" value="Kinase-like_dom_sf"/>
</dbReference>
<evidence type="ECO:0000313" key="5">
    <source>
        <dbReference type="RefSeq" id="XP_026733869.1"/>
    </source>
</evidence>
<organism evidence="2 5">
    <name type="scientific">Trichoplusia ni</name>
    <name type="common">Cabbage looper</name>
    <dbReference type="NCBI Taxonomy" id="7111"/>
    <lineage>
        <taxon>Eukaryota</taxon>
        <taxon>Metazoa</taxon>
        <taxon>Ecdysozoa</taxon>
        <taxon>Arthropoda</taxon>
        <taxon>Hexapoda</taxon>
        <taxon>Insecta</taxon>
        <taxon>Pterygota</taxon>
        <taxon>Neoptera</taxon>
        <taxon>Endopterygota</taxon>
        <taxon>Lepidoptera</taxon>
        <taxon>Glossata</taxon>
        <taxon>Ditrysia</taxon>
        <taxon>Noctuoidea</taxon>
        <taxon>Noctuidae</taxon>
        <taxon>Plusiinae</taxon>
        <taxon>Trichoplusia</taxon>
    </lineage>
</organism>
<dbReference type="Pfam" id="PF02958">
    <property type="entry name" value="EcKL"/>
    <property type="match status" value="1"/>
</dbReference>